<comment type="caution">
    <text evidence="4">The sequence shown here is derived from an EMBL/GenBank/DDBJ whole genome shotgun (WGS) entry which is preliminary data.</text>
</comment>
<dbReference type="SUPFAM" id="SSF56214">
    <property type="entry name" value="4'-phosphopantetheinyl transferase"/>
    <property type="match status" value="1"/>
</dbReference>
<organism evidence="4 5">
    <name type="scientific">Pseudoalteromonas lipolytica</name>
    <dbReference type="NCBI Taxonomy" id="570156"/>
    <lineage>
        <taxon>Bacteria</taxon>
        <taxon>Pseudomonadati</taxon>
        <taxon>Pseudomonadota</taxon>
        <taxon>Gammaproteobacteria</taxon>
        <taxon>Alteromonadales</taxon>
        <taxon>Pseudoalteromonadaceae</taxon>
        <taxon>Pseudoalteromonas</taxon>
    </lineage>
</organism>
<dbReference type="InterPro" id="IPR008278">
    <property type="entry name" value="4-PPantetheinyl_Trfase_dom"/>
</dbReference>
<dbReference type="PANTHER" id="PTHR12215">
    <property type="entry name" value="PHOSPHOPANTETHEINE TRANSFERASE"/>
    <property type="match status" value="1"/>
</dbReference>
<proteinExistence type="inferred from homology"/>
<reference evidence="4 5" key="1">
    <citation type="submission" date="2016-10" db="EMBL/GenBank/DDBJ databases">
        <authorList>
            <person name="Varghese N."/>
            <person name="Submissions S."/>
        </authorList>
    </citation>
    <scope>NUCLEOTIDE SEQUENCE [LARGE SCALE GENOMIC DNA]</scope>
    <source>
        <strain evidence="4 5">CGMCC 1.8499</strain>
    </source>
</reference>
<dbReference type="Gene3D" id="3.90.470.20">
    <property type="entry name" value="4'-phosphopantetheinyl transferase domain"/>
    <property type="match status" value="1"/>
</dbReference>
<evidence type="ECO:0000313" key="5">
    <source>
        <dbReference type="Proteomes" id="UP000183805"/>
    </source>
</evidence>
<keyword evidence="2 4" id="KW-0808">Transferase</keyword>
<protein>
    <submittedName>
        <fullName evidence="4">4'-phosphopantetheinyl transferase</fullName>
    </submittedName>
</protein>
<gene>
    <name evidence="4" type="ORF">SAMN04487854_110139</name>
</gene>
<evidence type="ECO:0000259" key="3">
    <source>
        <dbReference type="Pfam" id="PF01648"/>
    </source>
</evidence>
<dbReference type="InterPro" id="IPR037143">
    <property type="entry name" value="4-PPantetheinyl_Trfase_dom_sf"/>
</dbReference>
<feature type="domain" description="4'-phosphopantetheinyl transferase" evidence="3">
    <location>
        <begin position="137"/>
        <end position="238"/>
    </location>
</feature>
<accession>A0ABY1GMV9</accession>
<dbReference type="Pfam" id="PF01648">
    <property type="entry name" value="ACPS"/>
    <property type="match status" value="1"/>
</dbReference>
<dbReference type="PANTHER" id="PTHR12215:SF10">
    <property type="entry name" value="L-AMINOADIPATE-SEMIALDEHYDE DEHYDROGENASE-PHOSPHOPANTETHEINYL TRANSFERASE"/>
    <property type="match status" value="1"/>
</dbReference>
<evidence type="ECO:0000313" key="4">
    <source>
        <dbReference type="EMBL" id="SFT81497.1"/>
    </source>
</evidence>
<dbReference type="EMBL" id="FPAZ01000010">
    <property type="protein sequence ID" value="SFT81497.1"/>
    <property type="molecule type" value="Genomic_DNA"/>
</dbReference>
<dbReference type="InterPro" id="IPR050559">
    <property type="entry name" value="P-Pant_transferase_sf"/>
</dbReference>
<name>A0ABY1GMV9_9GAMM</name>
<evidence type="ECO:0000256" key="2">
    <source>
        <dbReference type="ARBA" id="ARBA00022679"/>
    </source>
</evidence>
<dbReference type="Proteomes" id="UP000183805">
    <property type="component" value="Unassembled WGS sequence"/>
</dbReference>
<keyword evidence="5" id="KW-1185">Reference proteome</keyword>
<comment type="similarity">
    <text evidence="1">Belongs to the P-Pant transferase superfamily. Gsp/Sfp/HetI/AcpT family.</text>
</comment>
<dbReference type="GO" id="GO:0016740">
    <property type="term" value="F:transferase activity"/>
    <property type="evidence" value="ECO:0007669"/>
    <property type="project" value="UniProtKB-KW"/>
</dbReference>
<sequence>MRKPQTMSSHYFSNTLKIDSAVSSADKQIVLVDASHIDISTLPVSKLLSQFEQSVLAKRKVQAAKQEYIATRLTLKYLLKLSVPAFKNTPLCDISSQFDDADSKLKLHTPEGEPIWACLSHSRGFIGAALNPEQHKFGFDIEHCTKTRPFVKLAKHFYHQEEVNLISAFNDINEQAGCFFRIWTLKEALAKATAQPIAKLLSPNVFEEIEKHSLTASSRTVNDFDISVVAQKSTDWQCSFMTFDDLRRVLAF</sequence>
<evidence type="ECO:0000256" key="1">
    <source>
        <dbReference type="ARBA" id="ARBA00010990"/>
    </source>
</evidence>